<reference evidence="1" key="1">
    <citation type="submission" date="2019-01" db="EMBL/GenBank/DDBJ databases">
        <authorList>
            <person name="Hylling O."/>
            <person name="Carstens A.B."/>
            <person name="Hansen L.H."/>
        </authorList>
    </citation>
    <scope>NUCLEOTIDE SEQUENCE [LARGE SCALE GENOMIC DNA]</scope>
</reference>
<proteinExistence type="predicted"/>
<evidence type="ECO:0000313" key="2">
    <source>
        <dbReference type="Proteomes" id="UP000293575"/>
    </source>
</evidence>
<dbReference type="RefSeq" id="YP_009820432.1">
    <property type="nucleotide sequence ID" value="NC_048166.1"/>
</dbReference>
<accession>A0A481W7R1</accession>
<dbReference type="Proteomes" id="UP000293575">
    <property type="component" value="Segment"/>
</dbReference>
<name>A0A481W7R1_9CAUD</name>
<evidence type="ECO:0000313" key="1">
    <source>
        <dbReference type="EMBL" id="QBJ04472.1"/>
    </source>
</evidence>
<protein>
    <submittedName>
        <fullName evidence="1">Uncharacterized protein</fullName>
    </submittedName>
</protein>
<dbReference type="KEGG" id="vg:55011868"/>
<sequence>METKATLCGVPGTLTVIPWGKDSRDGKPGLFMHQKWVSERRTKTIKGEKILMHAEVRFDDNCKNGHNSFAITGHGWYDHFKSRDWDFGGCCHDTIEKVFPELKHLIKWHLMDTDSPMHYVANTVFHASNRDHRGRLKGEPNSWTERLQFGEFPITFSVKEHGFLPWLMAALEHRATTQKSNAQRKNFDVVEVPYVPRPGSTDYKFSPKYSFDDWTDDWYKCPFDSRAEAAEFSEAILKYEGNIRVIKIVTGRSEGKERDFDAARRCGIWPDATDEQLSLPKDELTALLEERLPAMVAEFKAAIESTGCFVWEAPHVPTTTA</sequence>
<dbReference type="EMBL" id="MK473373">
    <property type="protein sequence ID" value="QBJ04472.1"/>
    <property type="molecule type" value="Genomic_DNA"/>
</dbReference>
<keyword evidence="2" id="KW-1185">Reference proteome</keyword>
<organism evidence="1 2">
    <name type="scientific">Pseudomonas phage Lana</name>
    <dbReference type="NCBI Taxonomy" id="2530172"/>
    <lineage>
        <taxon>Viruses</taxon>
        <taxon>Duplodnaviria</taxon>
        <taxon>Heunggongvirae</taxon>
        <taxon>Uroviricota</taxon>
        <taxon>Caudoviricetes</taxon>
        <taxon>Lanavirus</taxon>
        <taxon>Lanavirus lana</taxon>
    </lineage>
</organism>
<dbReference type="GeneID" id="55011868"/>